<feature type="transmembrane region" description="Helical" evidence="1">
    <location>
        <begin position="78"/>
        <end position="99"/>
    </location>
</feature>
<feature type="transmembrane region" description="Helical" evidence="1">
    <location>
        <begin position="44"/>
        <end position="66"/>
    </location>
</feature>
<name>A0ABR1KZB1_9PEZI</name>
<evidence type="ECO:0000256" key="1">
    <source>
        <dbReference type="SAM" id="Phobius"/>
    </source>
</evidence>
<accession>A0ABR1KZB1</accession>
<evidence type="ECO:0000313" key="3">
    <source>
        <dbReference type="Proteomes" id="UP001363622"/>
    </source>
</evidence>
<dbReference type="EMBL" id="JBBPHU010000001">
    <property type="protein sequence ID" value="KAK7523651.1"/>
    <property type="molecule type" value="Genomic_DNA"/>
</dbReference>
<dbReference type="Proteomes" id="UP001363622">
    <property type="component" value="Unassembled WGS sequence"/>
</dbReference>
<evidence type="ECO:0000313" key="2">
    <source>
        <dbReference type="EMBL" id="KAK7523651.1"/>
    </source>
</evidence>
<keyword evidence="3" id="KW-1185">Reference proteome</keyword>
<keyword evidence="1" id="KW-1133">Transmembrane helix</keyword>
<sequence>MGMLVGLSAAAAVVVVVVDDDRGRELSSAADLAPDDALWEVDLAASWVFMVAVVAAVGALTGALTTRFAFAAAMRSSAALSVALLSLSAVVVVVVVAFVDCTVVGSLVDVVLDLDFVLCF</sequence>
<comment type="caution">
    <text evidence="2">The sequence shown here is derived from an EMBL/GenBank/DDBJ whole genome shotgun (WGS) entry which is preliminary data.</text>
</comment>
<organism evidence="2 3">
    <name type="scientific">Phyllosticta citriasiana</name>
    <dbReference type="NCBI Taxonomy" id="595635"/>
    <lineage>
        <taxon>Eukaryota</taxon>
        <taxon>Fungi</taxon>
        <taxon>Dikarya</taxon>
        <taxon>Ascomycota</taxon>
        <taxon>Pezizomycotina</taxon>
        <taxon>Dothideomycetes</taxon>
        <taxon>Dothideomycetes incertae sedis</taxon>
        <taxon>Botryosphaeriales</taxon>
        <taxon>Phyllostictaceae</taxon>
        <taxon>Phyllosticta</taxon>
    </lineage>
</organism>
<keyword evidence="1" id="KW-0812">Transmembrane</keyword>
<proteinExistence type="predicted"/>
<keyword evidence="1" id="KW-0472">Membrane</keyword>
<gene>
    <name evidence="2" type="ORF">IWZ03DRAFT_365161</name>
</gene>
<reference evidence="2 3" key="1">
    <citation type="submission" date="2024-04" db="EMBL/GenBank/DDBJ databases">
        <title>Phyllosticta paracitricarpa is synonymous to the EU quarantine fungus P. citricarpa based on phylogenomic analyses.</title>
        <authorList>
            <consortium name="Lawrence Berkeley National Laboratory"/>
            <person name="Van Ingen-Buijs V.A."/>
            <person name="Van Westerhoven A.C."/>
            <person name="Haridas S."/>
            <person name="Skiadas P."/>
            <person name="Martin F."/>
            <person name="Groenewald J.Z."/>
            <person name="Crous P.W."/>
            <person name="Seidl M.F."/>
        </authorList>
    </citation>
    <scope>NUCLEOTIDE SEQUENCE [LARGE SCALE GENOMIC DNA]</scope>
    <source>
        <strain evidence="2 3">CBS 123371</strain>
    </source>
</reference>
<protein>
    <recommendedName>
        <fullName evidence="4">Secreted peptide</fullName>
    </recommendedName>
</protein>
<evidence type="ECO:0008006" key="4">
    <source>
        <dbReference type="Google" id="ProtNLM"/>
    </source>
</evidence>